<feature type="region of interest" description="Disordered" evidence="1">
    <location>
        <begin position="110"/>
        <end position="152"/>
    </location>
</feature>
<evidence type="ECO:0000313" key="3">
    <source>
        <dbReference type="Proteomes" id="UP001438707"/>
    </source>
</evidence>
<name>A0AAW1SG86_9CHLO</name>
<evidence type="ECO:0000256" key="1">
    <source>
        <dbReference type="SAM" id="MobiDB-lite"/>
    </source>
</evidence>
<dbReference type="AlphaFoldDB" id="A0AAW1SG86"/>
<reference evidence="2 3" key="1">
    <citation type="journal article" date="2024" name="Nat. Commun.">
        <title>Phylogenomics reveals the evolutionary origins of lichenization in chlorophyte algae.</title>
        <authorList>
            <person name="Puginier C."/>
            <person name="Libourel C."/>
            <person name="Otte J."/>
            <person name="Skaloud P."/>
            <person name="Haon M."/>
            <person name="Grisel S."/>
            <person name="Petersen M."/>
            <person name="Berrin J.G."/>
            <person name="Delaux P.M."/>
            <person name="Dal Grande F."/>
            <person name="Keller J."/>
        </authorList>
    </citation>
    <scope>NUCLEOTIDE SEQUENCE [LARGE SCALE GENOMIC DNA]</scope>
    <source>
        <strain evidence="2 3">SAG 2145</strain>
    </source>
</reference>
<feature type="compositionally biased region" description="Acidic residues" evidence="1">
    <location>
        <begin position="129"/>
        <end position="139"/>
    </location>
</feature>
<proteinExistence type="predicted"/>
<organism evidence="2 3">
    <name type="scientific">Apatococcus lobatus</name>
    <dbReference type="NCBI Taxonomy" id="904363"/>
    <lineage>
        <taxon>Eukaryota</taxon>
        <taxon>Viridiplantae</taxon>
        <taxon>Chlorophyta</taxon>
        <taxon>core chlorophytes</taxon>
        <taxon>Trebouxiophyceae</taxon>
        <taxon>Chlorellales</taxon>
        <taxon>Chlorellaceae</taxon>
        <taxon>Apatococcus</taxon>
    </lineage>
</organism>
<dbReference type="Proteomes" id="UP001438707">
    <property type="component" value="Unassembled WGS sequence"/>
</dbReference>
<gene>
    <name evidence="2" type="ORF">WJX74_003104</name>
</gene>
<protein>
    <submittedName>
        <fullName evidence="2">Uncharacterized protein</fullName>
    </submittedName>
</protein>
<evidence type="ECO:0000313" key="2">
    <source>
        <dbReference type="EMBL" id="KAK9844488.1"/>
    </source>
</evidence>
<sequence>MTQEAELAWQIVQEVCRQANPQPNPPGMEYILYEEYEKELLQACQAAVAAGVPASRLLEEVQRVYDQVDEPMYDGLAKLLMASADLDHDVGGQTLLHRLFKQPYPPRLGRSLHASAAGAQPRTAGTSEVDSEEEADEIGLPELLAKRPTPNLRDAEGNTVLHVLILHTIQAEYFPDVSTAGAMHLMPGESMENWDQRAKYVEGAFKMLVAAGWSITQPGINQMTPCHLLDMSRKLAAELVNSRNMKDMLGDFGSMGSGWGAAMEAVVAPVKVGRQAILQAFDNLLAFSRELPS</sequence>
<keyword evidence="3" id="KW-1185">Reference proteome</keyword>
<accession>A0AAW1SG86</accession>
<comment type="caution">
    <text evidence="2">The sequence shown here is derived from an EMBL/GenBank/DDBJ whole genome shotgun (WGS) entry which is preliminary data.</text>
</comment>
<dbReference type="EMBL" id="JALJOS010000001">
    <property type="protein sequence ID" value="KAK9844488.1"/>
    <property type="molecule type" value="Genomic_DNA"/>
</dbReference>